<accession>A0A0E9XWJ9</accession>
<organism evidence="1">
    <name type="scientific">Anguilla anguilla</name>
    <name type="common">European freshwater eel</name>
    <name type="synonym">Muraena anguilla</name>
    <dbReference type="NCBI Taxonomy" id="7936"/>
    <lineage>
        <taxon>Eukaryota</taxon>
        <taxon>Metazoa</taxon>
        <taxon>Chordata</taxon>
        <taxon>Craniata</taxon>
        <taxon>Vertebrata</taxon>
        <taxon>Euteleostomi</taxon>
        <taxon>Actinopterygii</taxon>
        <taxon>Neopterygii</taxon>
        <taxon>Teleostei</taxon>
        <taxon>Anguilliformes</taxon>
        <taxon>Anguillidae</taxon>
        <taxon>Anguilla</taxon>
    </lineage>
</organism>
<dbReference type="EMBL" id="GBXM01002499">
    <property type="protein sequence ID" value="JAI06079.1"/>
    <property type="molecule type" value="Transcribed_RNA"/>
</dbReference>
<reference evidence="1" key="1">
    <citation type="submission" date="2014-11" db="EMBL/GenBank/DDBJ databases">
        <authorList>
            <person name="Amaro Gonzalez C."/>
        </authorList>
    </citation>
    <scope>NUCLEOTIDE SEQUENCE</scope>
</reference>
<proteinExistence type="predicted"/>
<reference evidence="1" key="2">
    <citation type="journal article" date="2015" name="Fish Shellfish Immunol.">
        <title>Early steps in the European eel (Anguilla anguilla)-Vibrio vulnificus interaction in the gills: Role of the RtxA13 toxin.</title>
        <authorList>
            <person name="Callol A."/>
            <person name="Pajuelo D."/>
            <person name="Ebbesson L."/>
            <person name="Teles M."/>
            <person name="MacKenzie S."/>
            <person name="Amaro C."/>
        </authorList>
    </citation>
    <scope>NUCLEOTIDE SEQUENCE</scope>
</reference>
<evidence type="ECO:0000313" key="1">
    <source>
        <dbReference type="EMBL" id="JAI06079.1"/>
    </source>
</evidence>
<name>A0A0E9XWJ9_ANGAN</name>
<sequence length="20" mass="2368">MNSVHIFHHSVYLVTVQLEN</sequence>
<dbReference type="AlphaFoldDB" id="A0A0E9XWJ9"/>
<protein>
    <submittedName>
        <fullName evidence="1">Uncharacterized protein</fullName>
    </submittedName>
</protein>